<gene>
    <name evidence="2" type="ORF">BN9_124870</name>
</gene>
<keyword evidence="3" id="KW-1185">Reference proteome</keyword>
<dbReference type="AlphaFoldDB" id="A0A024FVM2"/>
<dbReference type="EMBL" id="CAIX01000578">
    <property type="protein sequence ID" value="CCI11175.1"/>
    <property type="molecule type" value="Genomic_DNA"/>
</dbReference>
<comment type="caution">
    <text evidence="2">The sequence shown here is derived from an EMBL/GenBank/DDBJ whole genome shotgun (WGS) entry which is preliminary data.</text>
</comment>
<organism evidence="2 3">
    <name type="scientific">Albugo candida</name>
    <dbReference type="NCBI Taxonomy" id="65357"/>
    <lineage>
        <taxon>Eukaryota</taxon>
        <taxon>Sar</taxon>
        <taxon>Stramenopiles</taxon>
        <taxon>Oomycota</taxon>
        <taxon>Peronosporomycetes</taxon>
        <taxon>Albuginales</taxon>
        <taxon>Albuginaceae</taxon>
        <taxon>Albugo</taxon>
    </lineage>
</organism>
<evidence type="ECO:0000313" key="3">
    <source>
        <dbReference type="Proteomes" id="UP000053237"/>
    </source>
</evidence>
<evidence type="ECO:0000256" key="1">
    <source>
        <dbReference type="SAM" id="Phobius"/>
    </source>
</evidence>
<dbReference type="Proteomes" id="UP000053237">
    <property type="component" value="Unassembled WGS sequence"/>
</dbReference>
<protein>
    <submittedName>
        <fullName evidence="2">Uncharacterized protein</fullName>
    </submittedName>
</protein>
<evidence type="ECO:0000313" key="2">
    <source>
        <dbReference type="EMBL" id="CCI11175.1"/>
    </source>
</evidence>
<proteinExistence type="predicted"/>
<dbReference type="InParanoid" id="A0A024FVM2"/>
<accession>A0A024FVM2</accession>
<sequence length="240" mass="28078">MPIVQNRENISYLVFLTTINPFLLSAFFMREEKETQPEQIIKWERNCTNTICETSNKCSLYSRSHFCQNPNLDQQLSIRKESPTADIMKCQPASNLLEQVQFITKNGVEVMTIPRSREIHASSTFLFYFGRDIVVLEKYKQLLTDQRMRESNVRMIYCMIYCTHSSLQLGFFSEELYVVDKDSIQMRLVVVCSFSLKAIHRAKMVRCSIFLSVQVPFLCIRKMMSQKCTSSETQEVNFAF</sequence>
<keyword evidence="1" id="KW-0812">Transmembrane</keyword>
<reference evidence="2 3" key="1">
    <citation type="submission" date="2012-05" db="EMBL/GenBank/DDBJ databases">
        <title>Recombination and specialization in a pathogen metapopulation.</title>
        <authorList>
            <person name="Gardiner A."/>
            <person name="Kemen E."/>
            <person name="Schultz-Larsen T."/>
            <person name="MacLean D."/>
            <person name="Van Oosterhout C."/>
            <person name="Jones J.D.G."/>
        </authorList>
    </citation>
    <scope>NUCLEOTIDE SEQUENCE [LARGE SCALE GENOMIC DNA]</scope>
    <source>
        <strain evidence="2 3">Ac Nc2</strain>
    </source>
</reference>
<keyword evidence="1" id="KW-1133">Transmembrane helix</keyword>
<name>A0A024FVM2_9STRA</name>
<keyword evidence="1" id="KW-0472">Membrane</keyword>
<feature type="transmembrane region" description="Helical" evidence="1">
    <location>
        <begin position="12"/>
        <end position="29"/>
    </location>
</feature>